<name>A0A0D2REL6_GOSRA</name>
<proteinExistence type="predicted"/>
<dbReference type="Proteomes" id="UP000032304">
    <property type="component" value="Chromosome 5"/>
</dbReference>
<evidence type="ECO:0000313" key="3">
    <source>
        <dbReference type="Proteomes" id="UP000032304"/>
    </source>
</evidence>
<dbReference type="OMA" id="PVIMQDK"/>
<evidence type="ECO:0000313" key="2">
    <source>
        <dbReference type="EMBL" id="KJB28071.1"/>
    </source>
</evidence>
<accession>A0A0D2REL6</accession>
<protein>
    <submittedName>
        <fullName evidence="2">Uncharacterized protein</fullName>
    </submittedName>
</protein>
<dbReference type="Gramene" id="KJB28071">
    <property type="protein sequence ID" value="KJB28071"/>
    <property type="gene ID" value="B456_005G025200"/>
</dbReference>
<dbReference type="AlphaFoldDB" id="A0A0D2REL6"/>
<sequence>TKSPSLYTRNIIQTTMVKPTSSCKRRRTTTGFSEIEMDVACQLMQLCKQYINGDKGSKKTKAKTDESSPWDRYLPLEDEEEEHLQPRKRRFKSMDFIYSSTKPVIMQDKNVKKMKIMMCN</sequence>
<organism evidence="2 3">
    <name type="scientific">Gossypium raimondii</name>
    <name type="common">Peruvian cotton</name>
    <name type="synonym">Gossypium klotzschianum subsp. raimondii</name>
    <dbReference type="NCBI Taxonomy" id="29730"/>
    <lineage>
        <taxon>Eukaryota</taxon>
        <taxon>Viridiplantae</taxon>
        <taxon>Streptophyta</taxon>
        <taxon>Embryophyta</taxon>
        <taxon>Tracheophyta</taxon>
        <taxon>Spermatophyta</taxon>
        <taxon>Magnoliopsida</taxon>
        <taxon>eudicotyledons</taxon>
        <taxon>Gunneridae</taxon>
        <taxon>Pentapetalae</taxon>
        <taxon>rosids</taxon>
        <taxon>malvids</taxon>
        <taxon>Malvales</taxon>
        <taxon>Malvaceae</taxon>
        <taxon>Malvoideae</taxon>
        <taxon>Gossypium</taxon>
    </lineage>
</organism>
<evidence type="ECO:0000256" key="1">
    <source>
        <dbReference type="SAM" id="MobiDB-lite"/>
    </source>
</evidence>
<feature type="non-terminal residue" evidence="2">
    <location>
        <position position="1"/>
    </location>
</feature>
<gene>
    <name evidence="2" type="ORF">B456_005G025200</name>
</gene>
<reference evidence="2 3" key="1">
    <citation type="journal article" date="2012" name="Nature">
        <title>Repeated polyploidization of Gossypium genomes and the evolution of spinnable cotton fibres.</title>
        <authorList>
            <person name="Paterson A.H."/>
            <person name="Wendel J.F."/>
            <person name="Gundlach H."/>
            <person name="Guo H."/>
            <person name="Jenkins J."/>
            <person name="Jin D."/>
            <person name="Llewellyn D."/>
            <person name="Showmaker K.C."/>
            <person name="Shu S."/>
            <person name="Udall J."/>
            <person name="Yoo M.J."/>
            <person name="Byers R."/>
            <person name="Chen W."/>
            <person name="Doron-Faigenboim A."/>
            <person name="Duke M.V."/>
            <person name="Gong L."/>
            <person name="Grimwood J."/>
            <person name="Grover C."/>
            <person name="Grupp K."/>
            <person name="Hu G."/>
            <person name="Lee T.H."/>
            <person name="Li J."/>
            <person name="Lin L."/>
            <person name="Liu T."/>
            <person name="Marler B.S."/>
            <person name="Page J.T."/>
            <person name="Roberts A.W."/>
            <person name="Romanel E."/>
            <person name="Sanders W.S."/>
            <person name="Szadkowski E."/>
            <person name="Tan X."/>
            <person name="Tang H."/>
            <person name="Xu C."/>
            <person name="Wang J."/>
            <person name="Wang Z."/>
            <person name="Zhang D."/>
            <person name="Zhang L."/>
            <person name="Ashrafi H."/>
            <person name="Bedon F."/>
            <person name="Bowers J.E."/>
            <person name="Brubaker C.L."/>
            <person name="Chee P.W."/>
            <person name="Das S."/>
            <person name="Gingle A.R."/>
            <person name="Haigler C.H."/>
            <person name="Harker D."/>
            <person name="Hoffmann L.V."/>
            <person name="Hovav R."/>
            <person name="Jones D.C."/>
            <person name="Lemke C."/>
            <person name="Mansoor S."/>
            <person name="ur Rahman M."/>
            <person name="Rainville L.N."/>
            <person name="Rambani A."/>
            <person name="Reddy U.K."/>
            <person name="Rong J.K."/>
            <person name="Saranga Y."/>
            <person name="Scheffler B.E."/>
            <person name="Scheffler J.A."/>
            <person name="Stelly D.M."/>
            <person name="Triplett B.A."/>
            <person name="Van Deynze A."/>
            <person name="Vaslin M.F."/>
            <person name="Waghmare V.N."/>
            <person name="Walford S.A."/>
            <person name="Wright R.J."/>
            <person name="Zaki E.A."/>
            <person name="Zhang T."/>
            <person name="Dennis E.S."/>
            <person name="Mayer K.F."/>
            <person name="Peterson D.G."/>
            <person name="Rokhsar D.S."/>
            <person name="Wang X."/>
            <person name="Schmutz J."/>
        </authorList>
    </citation>
    <scope>NUCLEOTIDE SEQUENCE [LARGE SCALE GENOMIC DNA]</scope>
</reference>
<keyword evidence="3" id="KW-1185">Reference proteome</keyword>
<feature type="region of interest" description="Disordered" evidence="1">
    <location>
        <begin position="54"/>
        <end position="86"/>
    </location>
</feature>
<dbReference type="EMBL" id="CM001744">
    <property type="protein sequence ID" value="KJB28071.1"/>
    <property type="molecule type" value="Genomic_DNA"/>
</dbReference>